<keyword evidence="2" id="KW-0808">Transferase</keyword>
<evidence type="ECO:0000259" key="1">
    <source>
        <dbReference type="Pfam" id="PF00534"/>
    </source>
</evidence>
<keyword evidence="3" id="KW-1185">Reference proteome</keyword>
<dbReference type="RefSeq" id="WP_107272062.1">
    <property type="nucleotide sequence ID" value="NZ_PYMA01000007.1"/>
</dbReference>
<dbReference type="SUPFAM" id="SSF53756">
    <property type="entry name" value="UDP-Glycosyltransferase/glycogen phosphorylase"/>
    <property type="match status" value="1"/>
</dbReference>
<comment type="caution">
    <text evidence="2">The sequence shown here is derived from an EMBL/GenBank/DDBJ whole genome shotgun (WGS) entry which is preliminary data.</text>
</comment>
<organism evidence="2 3">
    <name type="scientific">Photobacterium sanctipauli</name>
    <dbReference type="NCBI Taxonomy" id="1342794"/>
    <lineage>
        <taxon>Bacteria</taxon>
        <taxon>Pseudomonadati</taxon>
        <taxon>Pseudomonadota</taxon>
        <taxon>Gammaproteobacteria</taxon>
        <taxon>Vibrionales</taxon>
        <taxon>Vibrionaceae</taxon>
        <taxon>Photobacterium</taxon>
    </lineage>
</organism>
<evidence type="ECO:0000313" key="2">
    <source>
        <dbReference type="EMBL" id="PSW19287.1"/>
    </source>
</evidence>
<evidence type="ECO:0000313" key="3">
    <source>
        <dbReference type="Proteomes" id="UP000241771"/>
    </source>
</evidence>
<protein>
    <submittedName>
        <fullName evidence="2">Glycosyltransferase family 1 protein</fullName>
    </submittedName>
</protein>
<reference evidence="2 3" key="1">
    <citation type="submission" date="2018-01" db="EMBL/GenBank/DDBJ databases">
        <title>Whole genome sequencing of Histamine producing bacteria.</title>
        <authorList>
            <person name="Butler K."/>
        </authorList>
    </citation>
    <scope>NUCLEOTIDE SEQUENCE [LARGE SCALE GENOMIC DNA]</scope>
    <source>
        <strain evidence="2 3">DSM 100436</strain>
    </source>
</reference>
<dbReference type="PANTHER" id="PTHR45947">
    <property type="entry name" value="SULFOQUINOVOSYL TRANSFERASE SQD2"/>
    <property type="match status" value="1"/>
</dbReference>
<dbReference type="PANTHER" id="PTHR45947:SF3">
    <property type="entry name" value="SULFOQUINOVOSYL TRANSFERASE SQD2"/>
    <property type="match status" value="1"/>
</dbReference>
<dbReference type="AlphaFoldDB" id="A0A2T3NSS3"/>
<name>A0A2T3NSS3_9GAMM</name>
<dbReference type="InterPro" id="IPR001296">
    <property type="entry name" value="Glyco_trans_1"/>
</dbReference>
<dbReference type="Pfam" id="PF00534">
    <property type="entry name" value="Glycos_transf_1"/>
    <property type="match status" value="1"/>
</dbReference>
<feature type="domain" description="Glycosyl transferase family 1" evidence="1">
    <location>
        <begin position="162"/>
        <end position="320"/>
    </location>
</feature>
<gene>
    <name evidence="2" type="ORF">C9I98_13025</name>
</gene>
<dbReference type="Gene3D" id="3.40.50.2000">
    <property type="entry name" value="Glycogen Phosphorylase B"/>
    <property type="match status" value="2"/>
</dbReference>
<proteinExistence type="predicted"/>
<dbReference type="InterPro" id="IPR050194">
    <property type="entry name" value="Glycosyltransferase_grp1"/>
</dbReference>
<dbReference type="EMBL" id="PYMA01000007">
    <property type="protein sequence ID" value="PSW19287.1"/>
    <property type="molecule type" value="Genomic_DNA"/>
</dbReference>
<dbReference type="CDD" id="cd03801">
    <property type="entry name" value="GT4_PimA-like"/>
    <property type="match status" value="1"/>
</dbReference>
<sequence length="341" mass="38294">MHICHVNLASGFSGGEQQTLQLIKQQLAMGYTLTVITNPKSALTEKVSSLGCKVYPTSHFLFSHNREITQDCQAIHVHEGRSLYWAMIQSLLTKCPYIVTRRIDNPLRNRWLLKKGYEKAGATIGLSQSIVNRIKDKLPASTPYRIPSSPVTYPVNKSQVEEIKAQYQDKFVIIQAANIVAYKGFEVTIEAAKCLQKQYPNIQFVFLGDGNLREELENKTKHLSNVHFVGKQRNMGDWFTVADMQVHTSYSEGLGSVILEGMNAGLPVIATKTGGIPDIIDDKKNGELIEVGNHQQLSNAIIKLYESPELRKQYITAGKEKMANFAISNTAQQYEEIYRSL</sequence>
<accession>A0A2T3NSS3</accession>
<dbReference type="Proteomes" id="UP000241771">
    <property type="component" value="Unassembled WGS sequence"/>
</dbReference>
<dbReference type="GO" id="GO:0016758">
    <property type="term" value="F:hexosyltransferase activity"/>
    <property type="evidence" value="ECO:0007669"/>
    <property type="project" value="TreeGrafter"/>
</dbReference>